<dbReference type="InterPro" id="IPR029045">
    <property type="entry name" value="ClpP/crotonase-like_dom_sf"/>
</dbReference>
<dbReference type="Gene3D" id="3.90.226.10">
    <property type="entry name" value="2-enoyl-CoA Hydratase, Chain A, domain 1"/>
    <property type="match status" value="2"/>
</dbReference>
<keyword evidence="4" id="KW-1185">Reference proteome</keyword>
<dbReference type="GO" id="GO:0008236">
    <property type="term" value="F:serine-type peptidase activity"/>
    <property type="evidence" value="ECO:0007669"/>
    <property type="project" value="InterPro"/>
</dbReference>
<organism evidence="3 4">
    <name type="scientific">Winogradskyella ouciana</name>
    <dbReference type="NCBI Taxonomy" id="2608631"/>
    <lineage>
        <taxon>Bacteria</taxon>
        <taxon>Pseudomonadati</taxon>
        <taxon>Bacteroidota</taxon>
        <taxon>Flavobacteriia</taxon>
        <taxon>Flavobacteriales</taxon>
        <taxon>Flavobacteriaceae</taxon>
        <taxon>Winogradskyella</taxon>
    </lineage>
</organism>
<keyword evidence="1" id="KW-0732">Signal</keyword>
<gene>
    <name evidence="3" type="ORF">F1003_01650</name>
</gene>
<evidence type="ECO:0000259" key="2">
    <source>
        <dbReference type="SMART" id="SM00245"/>
    </source>
</evidence>
<comment type="caution">
    <text evidence="3">The sequence shown here is derived from an EMBL/GenBank/DDBJ whole genome shotgun (WGS) entry which is preliminary data.</text>
</comment>
<dbReference type="Proteomes" id="UP000447545">
    <property type="component" value="Unassembled WGS sequence"/>
</dbReference>
<dbReference type="EMBL" id="WJYA01000002">
    <property type="protein sequence ID" value="MTE25621.1"/>
    <property type="molecule type" value="Genomic_DNA"/>
</dbReference>
<dbReference type="AlphaFoldDB" id="A0A7K1G8Z5"/>
<protein>
    <recommendedName>
        <fullName evidence="2">Tail specific protease domain-containing protein</fullName>
    </recommendedName>
</protein>
<reference evidence="3 4" key="1">
    <citation type="submission" date="2019-11" db="EMBL/GenBank/DDBJ databases">
        <title>Winogradskyella ouciana sp. nov., isolated from the hadal seawater of the Mariana Trench.</title>
        <authorList>
            <person name="Liu R."/>
        </authorList>
    </citation>
    <scope>NUCLEOTIDE SEQUENCE [LARGE SCALE GENOMIC DNA]</scope>
    <source>
        <strain evidence="3 4">ZXX205</strain>
    </source>
</reference>
<name>A0A7K1G8Z5_9FLAO</name>
<feature type="domain" description="Tail specific protease" evidence="2">
    <location>
        <begin position="201"/>
        <end position="380"/>
    </location>
</feature>
<dbReference type="SMART" id="SM00245">
    <property type="entry name" value="TSPc"/>
    <property type="match status" value="1"/>
</dbReference>
<evidence type="ECO:0000256" key="1">
    <source>
        <dbReference type="SAM" id="SignalP"/>
    </source>
</evidence>
<dbReference type="InterPro" id="IPR005151">
    <property type="entry name" value="Tail-specific_protease"/>
</dbReference>
<proteinExistence type="predicted"/>
<accession>A0A7K1G8Z5</accession>
<feature type="signal peptide" evidence="1">
    <location>
        <begin position="1"/>
        <end position="20"/>
    </location>
</feature>
<evidence type="ECO:0000313" key="3">
    <source>
        <dbReference type="EMBL" id="MTE25621.1"/>
    </source>
</evidence>
<sequence length="400" mass="46149">MKNLVLLLAFFLVVSSSIQAQSKTCDCKADLDFIVEKLKKTPSYKNQMKDEALEKFNRAYQRLTRDIDGLISILDCYKKMQQLITTVNDFHFNLYFNYEDEKSYLGRYSENEVSLLKAYLKQVDRNSVEGIYKLGKTERLVGIILKNQNNIEGVVLSDNDSLWQKGEAFLVGTMNKFGKYNLIYYKPNNKKLQMLNNITLDNERLLSLKKTGNSSNEEFKNDKTSNWEFKQLSKDVQYLYMGSFNRNDVNKKASKGLYKQIKNKLKAPYIIVDLRSNGGGASKISDPFLKLLKKSKSKIYILTNSFTISNGEQFVLKLKDETNSVHLGQTTFGALAYGSNYGNLYTTPSGYFSFYPTDMDFHNEYYKYEGFGIAPDITLDFDKDWIEQTLNLINNDQNKS</sequence>
<evidence type="ECO:0000313" key="4">
    <source>
        <dbReference type="Proteomes" id="UP000447545"/>
    </source>
</evidence>
<feature type="chain" id="PRO_5029754397" description="Tail specific protease domain-containing protein" evidence="1">
    <location>
        <begin position="21"/>
        <end position="400"/>
    </location>
</feature>
<dbReference type="RefSeq" id="WP_155087458.1">
    <property type="nucleotide sequence ID" value="NZ_WJYA01000002.1"/>
</dbReference>
<dbReference type="GO" id="GO:0006508">
    <property type="term" value="P:proteolysis"/>
    <property type="evidence" value="ECO:0007669"/>
    <property type="project" value="InterPro"/>
</dbReference>
<dbReference type="SUPFAM" id="SSF52096">
    <property type="entry name" value="ClpP/crotonase"/>
    <property type="match status" value="1"/>
</dbReference>
<dbReference type="Pfam" id="PF03572">
    <property type="entry name" value="Peptidase_S41"/>
    <property type="match status" value="1"/>
</dbReference>